<dbReference type="AlphaFoldDB" id="A0A2P2ECK2"/>
<dbReference type="SUPFAM" id="SSF52833">
    <property type="entry name" value="Thioredoxin-like"/>
    <property type="match status" value="1"/>
</dbReference>
<dbReference type="InterPro" id="IPR036249">
    <property type="entry name" value="Thioredoxin-like_sf"/>
</dbReference>
<keyword evidence="3" id="KW-0808">Transferase</keyword>
<dbReference type="EMBL" id="BFBR01000008">
    <property type="protein sequence ID" value="GBF58792.1"/>
    <property type="molecule type" value="Genomic_DNA"/>
</dbReference>
<gene>
    <name evidence="3" type="primary">gstB_3</name>
    <name evidence="3" type="ORF">PbB2_02480</name>
</gene>
<dbReference type="RefSeq" id="WP_108985657.1">
    <property type="nucleotide sequence ID" value="NZ_BFBR01000008.1"/>
</dbReference>
<dbReference type="PROSITE" id="PS50405">
    <property type="entry name" value="GST_CTER"/>
    <property type="match status" value="1"/>
</dbReference>
<feature type="domain" description="GST C-terminal" evidence="2">
    <location>
        <begin position="94"/>
        <end position="214"/>
    </location>
</feature>
<evidence type="ECO:0000313" key="3">
    <source>
        <dbReference type="EMBL" id="GBF58792.1"/>
    </source>
</evidence>
<evidence type="ECO:0000259" key="2">
    <source>
        <dbReference type="PROSITE" id="PS50405"/>
    </source>
</evidence>
<dbReference type="SUPFAM" id="SSF47616">
    <property type="entry name" value="GST C-terminal domain-like"/>
    <property type="match status" value="1"/>
</dbReference>
<accession>A0A2P2ECK2</accession>
<comment type="caution">
    <text evidence="3">The sequence shown here is derived from an EMBL/GenBank/DDBJ whole genome shotgun (WGS) entry which is preliminary data.</text>
</comment>
<dbReference type="GO" id="GO:0004364">
    <property type="term" value="F:glutathione transferase activity"/>
    <property type="evidence" value="ECO:0007669"/>
    <property type="project" value="UniProtKB-EC"/>
</dbReference>
<dbReference type="InterPro" id="IPR036282">
    <property type="entry name" value="Glutathione-S-Trfase_C_sf"/>
</dbReference>
<evidence type="ECO:0000313" key="4">
    <source>
        <dbReference type="Proteomes" id="UP000245086"/>
    </source>
</evidence>
<feature type="domain" description="GST N-terminal" evidence="1">
    <location>
        <begin position="6"/>
        <end position="88"/>
    </location>
</feature>
<dbReference type="OrthoDB" id="9813092at2"/>
<dbReference type="PROSITE" id="PS50404">
    <property type="entry name" value="GST_NTER"/>
    <property type="match status" value="1"/>
</dbReference>
<dbReference type="PANTHER" id="PTHR44051">
    <property type="entry name" value="GLUTATHIONE S-TRANSFERASE-RELATED"/>
    <property type="match status" value="1"/>
</dbReference>
<evidence type="ECO:0000259" key="1">
    <source>
        <dbReference type="PROSITE" id="PS50404"/>
    </source>
</evidence>
<dbReference type="Pfam" id="PF13409">
    <property type="entry name" value="GST_N_2"/>
    <property type="match status" value="1"/>
</dbReference>
<dbReference type="PANTHER" id="PTHR44051:SF8">
    <property type="entry name" value="GLUTATHIONE S-TRANSFERASE GSTA"/>
    <property type="match status" value="1"/>
</dbReference>
<dbReference type="Gene3D" id="3.40.30.10">
    <property type="entry name" value="Glutaredoxin"/>
    <property type="match status" value="1"/>
</dbReference>
<dbReference type="EC" id="2.5.1.18" evidence="3"/>
<sequence>MAETGQPKPILYVGDGGGSMLAEIALTLAGLAYQVEPVIWGDQGLEHPGLAAANPLAQVPTLVYPDGRVLTETAAILVAVDDARPDLGLIPARGHPQRDSFWRWLMVINAAIYPTFTYGDYPQKWADQDTQGALRARTDAHRENLMRHLEAAAHAPWFLGDTMSGLDLYIWMLVQWRPRPDWYATHAPKLMAIAKQLQALPVTQAVMARNLVPGVA</sequence>
<dbReference type="Proteomes" id="UP000245086">
    <property type="component" value="Unassembled WGS sequence"/>
</dbReference>
<keyword evidence="4" id="KW-1185">Reference proteome</keyword>
<dbReference type="InterPro" id="IPR010987">
    <property type="entry name" value="Glutathione-S-Trfase_C-like"/>
</dbReference>
<name>A0A2P2ECK2_9PROT</name>
<dbReference type="Gene3D" id="1.20.1050.10">
    <property type="match status" value="1"/>
</dbReference>
<dbReference type="InterPro" id="IPR004045">
    <property type="entry name" value="Glutathione_S-Trfase_N"/>
</dbReference>
<protein>
    <submittedName>
        <fullName evidence="3">Glutathione S-transferase GST-6.0</fullName>
        <ecNumber evidence="3">2.5.1.18</ecNumber>
    </submittedName>
</protein>
<proteinExistence type="predicted"/>
<organism evidence="3 4">
    <name type="scientific">Candidatus Phycosocius bacilliformis</name>
    <dbReference type="NCBI Taxonomy" id="1445552"/>
    <lineage>
        <taxon>Bacteria</taxon>
        <taxon>Pseudomonadati</taxon>
        <taxon>Pseudomonadota</taxon>
        <taxon>Alphaproteobacteria</taxon>
        <taxon>Caulobacterales</taxon>
        <taxon>Caulobacterales incertae sedis</taxon>
        <taxon>Candidatus Phycosocius</taxon>
    </lineage>
</organism>
<reference evidence="3 4" key="1">
    <citation type="journal article" date="2018" name="Genome Announc.">
        <title>Draft Genome Sequence of "Candidatus Phycosocius bacilliformis," an Alphaproteobacterial Ectosymbiont of the Hydrocarbon-Producing Green Alga Botryococcus braunii.</title>
        <authorList>
            <person name="Tanabe Y."/>
            <person name="Yamaguchi H."/>
            <person name="Watanabe M.M."/>
        </authorList>
    </citation>
    <scope>NUCLEOTIDE SEQUENCE [LARGE SCALE GENOMIC DNA]</scope>
    <source>
        <strain evidence="3 4">BOTRYCO-2</strain>
    </source>
</reference>